<feature type="domain" description="HTH cro/C1-type" evidence="1">
    <location>
        <begin position="14"/>
        <end position="72"/>
    </location>
</feature>
<dbReference type="SUPFAM" id="SSF48452">
    <property type="entry name" value="TPR-like"/>
    <property type="match status" value="1"/>
</dbReference>
<dbReference type="AlphaFoldDB" id="A0A9D1DWF8"/>
<protein>
    <submittedName>
        <fullName evidence="2">Helix-turn-helix transcriptional regulator</fullName>
    </submittedName>
</protein>
<reference evidence="2" key="1">
    <citation type="submission" date="2020-10" db="EMBL/GenBank/DDBJ databases">
        <authorList>
            <person name="Gilroy R."/>
        </authorList>
    </citation>
    <scope>NUCLEOTIDE SEQUENCE</scope>
    <source>
        <strain evidence="2">CHK189-12415</strain>
    </source>
</reference>
<dbReference type="InterPro" id="IPR011990">
    <property type="entry name" value="TPR-like_helical_dom_sf"/>
</dbReference>
<dbReference type="EMBL" id="DVHA01000051">
    <property type="protein sequence ID" value="HIR60266.1"/>
    <property type="molecule type" value="Genomic_DNA"/>
</dbReference>
<evidence type="ECO:0000313" key="2">
    <source>
        <dbReference type="EMBL" id="HIR60266.1"/>
    </source>
</evidence>
<dbReference type="GO" id="GO:0003677">
    <property type="term" value="F:DNA binding"/>
    <property type="evidence" value="ECO:0007669"/>
    <property type="project" value="InterPro"/>
</dbReference>
<reference evidence="2" key="2">
    <citation type="journal article" date="2021" name="PeerJ">
        <title>Extensive microbial diversity within the chicken gut microbiome revealed by metagenomics and culture.</title>
        <authorList>
            <person name="Gilroy R."/>
            <person name="Ravi A."/>
            <person name="Getino M."/>
            <person name="Pursley I."/>
            <person name="Horton D.L."/>
            <person name="Alikhan N.F."/>
            <person name="Baker D."/>
            <person name="Gharbi K."/>
            <person name="Hall N."/>
            <person name="Watson M."/>
            <person name="Adriaenssens E.M."/>
            <person name="Foster-Nyarko E."/>
            <person name="Jarju S."/>
            <person name="Secka A."/>
            <person name="Antonio M."/>
            <person name="Oren A."/>
            <person name="Chaudhuri R.R."/>
            <person name="La Ragione R."/>
            <person name="Hildebrand F."/>
            <person name="Pallen M.J."/>
        </authorList>
    </citation>
    <scope>NUCLEOTIDE SEQUENCE</scope>
    <source>
        <strain evidence="2">CHK189-12415</strain>
    </source>
</reference>
<dbReference type="SMART" id="SM00530">
    <property type="entry name" value="HTH_XRE"/>
    <property type="match status" value="1"/>
</dbReference>
<evidence type="ECO:0000313" key="3">
    <source>
        <dbReference type="Proteomes" id="UP000824241"/>
    </source>
</evidence>
<dbReference type="InterPro" id="IPR010982">
    <property type="entry name" value="Lambda_DNA-bd_dom_sf"/>
</dbReference>
<dbReference type="SUPFAM" id="SSF47413">
    <property type="entry name" value="lambda repressor-like DNA-binding domains"/>
    <property type="match status" value="1"/>
</dbReference>
<sequence length="411" mass="46942">MENKQDLRWLGVWIKLERLKRNWSQEGLCHGLCAVSYLSKIEQGKVPAPNPDLMRLLCKRLDGAWEDDPAVLAPLESRVEEMYDAFLDADFGRFWALHKGLMEHWEEYLHSPFLLDALILGYESEEDKVRLSEAELTLLKEMEPVLSHRQRTVCKISAGRATELLDKDPSSRDYLGAGIEYYQSGAYTRSVELLQTAFQMGAAEGRVCIMLLARVFSGNCYANLQDYPQMTAHYRVAEKIARAVGDLEEVETIRYNIAATALDLGRAEEAYTYFHAACGEDKPAETLSVMALHKLARCCEALGKTEEALSALDRAERAKAVYPEREFALEICGLVRYRLTHEGYIHDPVYGEKLTRCFERMERELPPGFAGSHIPYMLAWYTENRMYKDAYQLLFRFPGYKSPPVHPPASL</sequence>
<name>A0A9D1DWF8_9FIRM</name>
<dbReference type="PROSITE" id="PS50943">
    <property type="entry name" value="HTH_CROC1"/>
    <property type="match status" value="1"/>
</dbReference>
<dbReference type="Gene3D" id="1.25.40.10">
    <property type="entry name" value="Tetratricopeptide repeat domain"/>
    <property type="match status" value="2"/>
</dbReference>
<evidence type="ECO:0000259" key="1">
    <source>
        <dbReference type="PROSITE" id="PS50943"/>
    </source>
</evidence>
<organism evidence="2 3">
    <name type="scientific">Candidatus Faecivivens stercoravium</name>
    <dbReference type="NCBI Taxonomy" id="2840803"/>
    <lineage>
        <taxon>Bacteria</taxon>
        <taxon>Bacillati</taxon>
        <taxon>Bacillota</taxon>
        <taxon>Clostridia</taxon>
        <taxon>Eubacteriales</taxon>
        <taxon>Oscillospiraceae</taxon>
        <taxon>Oscillospiraceae incertae sedis</taxon>
        <taxon>Candidatus Faecivivens</taxon>
    </lineage>
</organism>
<accession>A0A9D1DWF8</accession>
<gene>
    <name evidence="2" type="ORF">IAB37_01650</name>
</gene>
<dbReference type="Pfam" id="PF01381">
    <property type="entry name" value="HTH_3"/>
    <property type="match status" value="1"/>
</dbReference>
<comment type="caution">
    <text evidence="2">The sequence shown here is derived from an EMBL/GenBank/DDBJ whole genome shotgun (WGS) entry which is preliminary data.</text>
</comment>
<dbReference type="CDD" id="cd00093">
    <property type="entry name" value="HTH_XRE"/>
    <property type="match status" value="1"/>
</dbReference>
<dbReference type="InterPro" id="IPR001387">
    <property type="entry name" value="Cro/C1-type_HTH"/>
</dbReference>
<proteinExistence type="predicted"/>
<dbReference type="Proteomes" id="UP000824241">
    <property type="component" value="Unassembled WGS sequence"/>
</dbReference>